<dbReference type="GO" id="GO:0003841">
    <property type="term" value="F:1-acylglycerol-3-phosphate O-acyltransferase activity"/>
    <property type="evidence" value="ECO:0007669"/>
    <property type="project" value="UniProtKB-UniRule"/>
</dbReference>
<keyword evidence="5" id="KW-1133">Transmembrane helix</keyword>
<dbReference type="GO" id="GO:0005783">
    <property type="term" value="C:endoplasmic reticulum"/>
    <property type="evidence" value="ECO:0007669"/>
    <property type="project" value="TreeGrafter"/>
</dbReference>
<dbReference type="GO" id="GO:0016020">
    <property type="term" value="C:membrane"/>
    <property type="evidence" value="ECO:0007669"/>
    <property type="project" value="InterPro"/>
</dbReference>
<accession>A0A8N4F8U9</accession>
<keyword evidence="4" id="KW-0444">Lipid biosynthesis</keyword>
<dbReference type="InterPro" id="IPR002123">
    <property type="entry name" value="Plipid/glycerol_acylTrfase"/>
</dbReference>
<comment type="similarity">
    <text evidence="1 4">Belongs to the 1-acyl-sn-glycerol-3-phosphate acyltransferase family.</text>
</comment>
<keyword evidence="4" id="KW-1208">Phospholipid metabolism</keyword>
<dbReference type="PANTHER" id="PTHR10434:SF11">
    <property type="entry name" value="1-ACYL-SN-GLYCEROL-3-PHOSPHATE ACYLTRANSFERASE"/>
    <property type="match status" value="1"/>
</dbReference>
<keyword evidence="4" id="KW-0443">Lipid metabolism</keyword>
<evidence type="ECO:0000313" key="8">
    <source>
        <dbReference type="RefSeq" id="XP_029122716.1"/>
    </source>
</evidence>
<evidence type="ECO:0000256" key="2">
    <source>
        <dbReference type="ARBA" id="ARBA00022679"/>
    </source>
</evidence>
<comment type="domain">
    <text evidence="4">The HXXXXD motif is essential for acyltransferase activity and may constitute the binding site for the phosphate moiety of the glycerol-3-phosphate.</text>
</comment>
<evidence type="ECO:0000256" key="3">
    <source>
        <dbReference type="ARBA" id="ARBA00023315"/>
    </source>
</evidence>
<dbReference type="NCBIfam" id="TIGR00530">
    <property type="entry name" value="AGP_acyltrn"/>
    <property type="match status" value="1"/>
</dbReference>
<keyword evidence="5" id="KW-0812">Transmembrane</keyword>
<evidence type="ECO:0000256" key="1">
    <source>
        <dbReference type="ARBA" id="ARBA00008655"/>
    </source>
</evidence>
<evidence type="ECO:0000313" key="7">
    <source>
        <dbReference type="Proteomes" id="UP000504607"/>
    </source>
</evidence>
<dbReference type="Pfam" id="PF01553">
    <property type="entry name" value="Acyltransferase"/>
    <property type="match status" value="1"/>
</dbReference>
<feature type="transmembrane region" description="Helical" evidence="5">
    <location>
        <begin position="59"/>
        <end position="88"/>
    </location>
</feature>
<sequence length="313" mass="35154">MDGSGGGSWLRGRRLESCLEASVWSRGPAKPRPEDAVGQRSPRPAAAADFVDDDRWITVILSVVRIVVCFLSMAVTTALWAVIMLLLLPWPYARIRQGNLYGHVTGRMLMWILGNPITIEGSEFSNTRAIYICNHASPLDIFLVMWLTPTGTVGIAKKEIIWYPLFGQLYVLANHLRIDRSNPTAAIESIKEVARAVVQKNLSLIIFPEGTRSKTGRLLPFKKGFVHIALQTRLPIVPMVLTGTHLAWRKNSLRVRPAPLTVKYLPPIKTDDWEAEKMDDYVEMIHALFVDHLPESQKPLVSDGRDVSRSQQQ</sequence>
<dbReference type="SMART" id="SM00563">
    <property type="entry name" value="PlsC"/>
    <property type="match status" value="1"/>
</dbReference>
<name>A0A8N4F8U9_ELAGV</name>
<dbReference type="InterPro" id="IPR004552">
    <property type="entry name" value="AGP_acyltrans"/>
</dbReference>
<dbReference type="SUPFAM" id="SSF69593">
    <property type="entry name" value="Glycerol-3-phosphate (1)-acyltransferase"/>
    <property type="match status" value="1"/>
</dbReference>
<keyword evidence="4" id="KW-0594">Phospholipid biosynthesis</keyword>
<keyword evidence="5" id="KW-0472">Membrane</keyword>
<keyword evidence="3 4" id="KW-0012">Acyltransferase</keyword>
<feature type="domain" description="Phospholipid/glycerol acyltransferase" evidence="6">
    <location>
        <begin position="129"/>
        <end position="244"/>
    </location>
</feature>
<dbReference type="OrthoDB" id="202234at2759"/>
<dbReference type="EC" id="2.3.1.51" evidence="4"/>
<protein>
    <recommendedName>
        <fullName evidence="4">1-acyl-sn-glycerol-3-phosphate acyltransferase</fullName>
        <ecNumber evidence="4">2.3.1.51</ecNumber>
    </recommendedName>
</protein>
<dbReference type="KEGG" id="egu:105052627"/>
<organism evidence="7 8">
    <name type="scientific">Elaeis guineensis var. tenera</name>
    <name type="common">Oil palm</name>
    <dbReference type="NCBI Taxonomy" id="51953"/>
    <lineage>
        <taxon>Eukaryota</taxon>
        <taxon>Viridiplantae</taxon>
        <taxon>Streptophyta</taxon>
        <taxon>Embryophyta</taxon>
        <taxon>Tracheophyta</taxon>
        <taxon>Spermatophyta</taxon>
        <taxon>Magnoliopsida</taxon>
        <taxon>Liliopsida</taxon>
        <taxon>Arecaceae</taxon>
        <taxon>Arecoideae</taxon>
        <taxon>Cocoseae</taxon>
        <taxon>Elaeidinae</taxon>
        <taxon>Elaeis</taxon>
    </lineage>
</organism>
<evidence type="ECO:0000259" key="6">
    <source>
        <dbReference type="SMART" id="SM00563"/>
    </source>
</evidence>
<dbReference type="GeneID" id="105052627"/>
<comment type="catalytic activity">
    <reaction evidence="4">
        <text>a 1-acyl-sn-glycero-3-phosphate + an acyl-CoA = a 1,2-diacyl-sn-glycero-3-phosphate + CoA</text>
        <dbReference type="Rhea" id="RHEA:19709"/>
        <dbReference type="ChEBI" id="CHEBI:57287"/>
        <dbReference type="ChEBI" id="CHEBI:57970"/>
        <dbReference type="ChEBI" id="CHEBI:58342"/>
        <dbReference type="ChEBI" id="CHEBI:58608"/>
        <dbReference type="EC" id="2.3.1.51"/>
    </reaction>
</comment>
<dbReference type="AlphaFoldDB" id="A0A8N4F8U9"/>
<proteinExistence type="inferred from homology"/>
<dbReference type="GO" id="GO:0006654">
    <property type="term" value="P:phosphatidic acid biosynthetic process"/>
    <property type="evidence" value="ECO:0007669"/>
    <property type="project" value="TreeGrafter"/>
</dbReference>
<dbReference type="Proteomes" id="UP000504607">
    <property type="component" value="Chromosome 10"/>
</dbReference>
<keyword evidence="7" id="KW-1185">Reference proteome</keyword>
<reference evidence="8" key="1">
    <citation type="submission" date="2025-08" db="UniProtKB">
        <authorList>
            <consortium name="RefSeq"/>
        </authorList>
    </citation>
    <scope>IDENTIFICATION</scope>
</reference>
<gene>
    <name evidence="8" type="primary">LOC105052627</name>
</gene>
<dbReference type="RefSeq" id="XP_029122716.1">
    <property type="nucleotide sequence ID" value="XM_029266883.1"/>
</dbReference>
<keyword evidence="2 4" id="KW-0808">Transferase</keyword>
<evidence type="ECO:0000256" key="5">
    <source>
        <dbReference type="SAM" id="Phobius"/>
    </source>
</evidence>
<dbReference type="CDD" id="cd07989">
    <property type="entry name" value="LPLAT_AGPAT-like"/>
    <property type="match status" value="1"/>
</dbReference>
<evidence type="ECO:0000256" key="4">
    <source>
        <dbReference type="RuleBase" id="RU361267"/>
    </source>
</evidence>
<dbReference type="PANTHER" id="PTHR10434">
    <property type="entry name" value="1-ACYL-SN-GLYCEROL-3-PHOSPHATE ACYLTRANSFERASE"/>
    <property type="match status" value="1"/>
</dbReference>